<sequence>MLLVRRPGHQSINMMQLGGEEMLPGRCLQAFTGFFVFAQRGDLLTSTAEANATDQTQQSQMASYPWHTRCSDSSQLPYVNSTQPFSKKASNPPDITFHDSFLNKIFLEKPVQNFPRIGQRGEQSLSTAALQRVFDAQFCEVCISQTDEGGRMPCPGSGNVWPSKRAAHPSKAGRRMMFYHAQIYFLVLVNGIYILPTL</sequence>
<proteinExistence type="predicted"/>
<gene>
    <name evidence="2" type="ORF">Anapl_08095</name>
</gene>
<keyword evidence="1" id="KW-0812">Transmembrane</keyword>
<evidence type="ECO:0000313" key="3">
    <source>
        <dbReference type="Proteomes" id="UP000296049"/>
    </source>
</evidence>
<keyword evidence="1" id="KW-1133">Transmembrane helix</keyword>
<feature type="transmembrane region" description="Helical" evidence="1">
    <location>
        <begin position="177"/>
        <end position="195"/>
    </location>
</feature>
<keyword evidence="1" id="KW-0472">Membrane</keyword>
<name>R0LEZ2_ANAPL</name>
<organism evidence="2 3">
    <name type="scientific">Anas platyrhynchos</name>
    <name type="common">Mallard</name>
    <name type="synonym">Anas boschas</name>
    <dbReference type="NCBI Taxonomy" id="8839"/>
    <lineage>
        <taxon>Eukaryota</taxon>
        <taxon>Metazoa</taxon>
        <taxon>Chordata</taxon>
        <taxon>Craniata</taxon>
        <taxon>Vertebrata</taxon>
        <taxon>Euteleostomi</taxon>
        <taxon>Archelosauria</taxon>
        <taxon>Archosauria</taxon>
        <taxon>Dinosauria</taxon>
        <taxon>Saurischia</taxon>
        <taxon>Theropoda</taxon>
        <taxon>Coelurosauria</taxon>
        <taxon>Aves</taxon>
        <taxon>Neognathae</taxon>
        <taxon>Galloanserae</taxon>
        <taxon>Anseriformes</taxon>
        <taxon>Anatidae</taxon>
        <taxon>Anatinae</taxon>
        <taxon>Anas</taxon>
    </lineage>
</organism>
<dbReference type="AlphaFoldDB" id="R0LEZ2"/>
<reference evidence="3" key="1">
    <citation type="journal article" date="2013" name="Nat. Genet.">
        <title>The duck genome and transcriptome provide insight into an avian influenza virus reservoir species.</title>
        <authorList>
            <person name="Huang Y."/>
            <person name="Li Y."/>
            <person name="Burt D.W."/>
            <person name="Chen H."/>
            <person name="Zhang Y."/>
            <person name="Qian W."/>
            <person name="Kim H."/>
            <person name="Gan S."/>
            <person name="Zhao Y."/>
            <person name="Li J."/>
            <person name="Yi K."/>
            <person name="Feng H."/>
            <person name="Zhu P."/>
            <person name="Li B."/>
            <person name="Liu Q."/>
            <person name="Fairley S."/>
            <person name="Magor K.E."/>
            <person name="Du Z."/>
            <person name="Hu X."/>
            <person name="Goodman L."/>
            <person name="Tafer H."/>
            <person name="Vignal A."/>
            <person name="Lee T."/>
            <person name="Kim K.W."/>
            <person name="Sheng Z."/>
            <person name="An Y."/>
            <person name="Searle S."/>
            <person name="Herrero J."/>
            <person name="Groenen M.A."/>
            <person name="Crooijmans R.P."/>
            <person name="Faraut T."/>
            <person name="Cai Q."/>
            <person name="Webster R.G."/>
            <person name="Aldridge J.R."/>
            <person name="Warren W.C."/>
            <person name="Bartschat S."/>
            <person name="Kehr S."/>
            <person name="Marz M."/>
            <person name="Stadler P.F."/>
            <person name="Smith J."/>
            <person name="Kraus R.H."/>
            <person name="Zhao Y."/>
            <person name="Ren L."/>
            <person name="Fei J."/>
            <person name="Morisson M."/>
            <person name="Kaiser P."/>
            <person name="Griffin D.K."/>
            <person name="Rao M."/>
            <person name="Pitel F."/>
            <person name="Wang J."/>
            <person name="Li N."/>
        </authorList>
    </citation>
    <scope>NUCLEOTIDE SEQUENCE [LARGE SCALE GENOMIC DNA]</scope>
</reference>
<evidence type="ECO:0000256" key="1">
    <source>
        <dbReference type="SAM" id="Phobius"/>
    </source>
</evidence>
<accession>R0LEZ2</accession>
<dbReference type="Proteomes" id="UP000296049">
    <property type="component" value="Unassembled WGS sequence"/>
</dbReference>
<dbReference type="EMBL" id="KB742806">
    <property type="protein sequence ID" value="EOB04224.1"/>
    <property type="molecule type" value="Genomic_DNA"/>
</dbReference>
<protein>
    <submittedName>
        <fullName evidence="2">Uncharacterized protein</fullName>
    </submittedName>
</protein>
<keyword evidence="3" id="KW-1185">Reference proteome</keyword>
<evidence type="ECO:0000313" key="2">
    <source>
        <dbReference type="EMBL" id="EOB04224.1"/>
    </source>
</evidence>